<proteinExistence type="predicted"/>
<feature type="region of interest" description="Disordered" evidence="1">
    <location>
        <begin position="124"/>
        <end position="235"/>
    </location>
</feature>
<evidence type="ECO:0000256" key="2">
    <source>
        <dbReference type="SAM" id="Phobius"/>
    </source>
</evidence>
<gene>
    <name evidence="3" type="primary">g3899</name>
    <name evidence="3" type="ORF">VP750_LOCUS3328</name>
</gene>
<evidence type="ECO:0000256" key="1">
    <source>
        <dbReference type="SAM" id="MobiDB-lite"/>
    </source>
</evidence>
<dbReference type="Proteomes" id="UP001497392">
    <property type="component" value="Unassembled WGS sequence"/>
</dbReference>
<keyword evidence="2" id="KW-0812">Transmembrane</keyword>
<feature type="compositionally biased region" description="Basic and acidic residues" evidence="1">
    <location>
        <begin position="180"/>
        <end position="196"/>
    </location>
</feature>
<accession>A0ABP1FRA1</accession>
<reference evidence="3 4" key="1">
    <citation type="submission" date="2024-06" db="EMBL/GenBank/DDBJ databases">
        <authorList>
            <person name="Kraege A."/>
            <person name="Thomma B."/>
        </authorList>
    </citation>
    <scope>NUCLEOTIDE SEQUENCE [LARGE SCALE GENOMIC DNA]</scope>
</reference>
<keyword evidence="2" id="KW-0472">Membrane</keyword>
<dbReference type="EMBL" id="CAXHTA020000005">
    <property type="protein sequence ID" value="CAL5221669.1"/>
    <property type="molecule type" value="Genomic_DNA"/>
</dbReference>
<keyword evidence="4" id="KW-1185">Reference proteome</keyword>
<feature type="compositionally biased region" description="Low complexity" evidence="1">
    <location>
        <begin position="132"/>
        <end position="179"/>
    </location>
</feature>
<keyword evidence="2" id="KW-1133">Transmembrane helix</keyword>
<name>A0ABP1FRA1_9CHLO</name>
<evidence type="ECO:0000313" key="4">
    <source>
        <dbReference type="Proteomes" id="UP001497392"/>
    </source>
</evidence>
<organism evidence="3 4">
    <name type="scientific">Coccomyxa viridis</name>
    <dbReference type="NCBI Taxonomy" id="1274662"/>
    <lineage>
        <taxon>Eukaryota</taxon>
        <taxon>Viridiplantae</taxon>
        <taxon>Chlorophyta</taxon>
        <taxon>core chlorophytes</taxon>
        <taxon>Trebouxiophyceae</taxon>
        <taxon>Trebouxiophyceae incertae sedis</taxon>
        <taxon>Coccomyxaceae</taxon>
        <taxon>Coccomyxa</taxon>
    </lineage>
</organism>
<protein>
    <submittedName>
        <fullName evidence="3">G3899 protein</fullName>
    </submittedName>
</protein>
<sequence length="253" mass="25973">MSSPALASLPAASPAVSPGPSPKQIVLPALGSSPAPPFFSQSDQYQAAKYFTFIFFGLSVFVIMLFGGFVVCHCYRRLRYDRNRQSSPEVEQSSQGQAPHGHGNIEIPVKQGFVVQNPDGGINVAYIPDTPRAPSGAKSAPGSPSSVGGLPGSAASSPAADGQAGSPGSSPEPASGGSSSEREGSREASSSSEHEAASAQRGGGRQGWPRLGFGSPAPAPEGSSSADVENQLPQTQTADAAYRQRQAGLFHMF</sequence>
<evidence type="ECO:0000313" key="3">
    <source>
        <dbReference type="EMBL" id="CAL5221669.1"/>
    </source>
</evidence>
<feature type="transmembrane region" description="Helical" evidence="2">
    <location>
        <begin position="50"/>
        <end position="75"/>
    </location>
</feature>
<comment type="caution">
    <text evidence="3">The sequence shown here is derived from an EMBL/GenBank/DDBJ whole genome shotgun (WGS) entry which is preliminary data.</text>
</comment>
<feature type="compositionally biased region" description="Polar residues" evidence="1">
    <location>
        <begin position="85"/>
        <end position="97"/>
    </location>
</feature>
<feature type="compositionally biased region" description="Low complexity" evidence="1">
    <location>
        <begin position="212"/>
        <end position="226"/>
    </location>
</feature>
<feature type="region of interest" description="Disordered" evidence="1">
    <location>
        <begin position="84"/>
        <end position="105"/>
    </location>
</feature>